<dbReference type="SUPFAM" id="SSF141571">
    <property type="entry name" value="Pentapeptide repeat-like"/>
    <property type="match status" value="1"/>
</dbReference>
<dbReference type="AlphaFoldDB" id="A0A0C1MSQ0"/>
<dbReference type="Proteomes" id="UP000031258">
    <property type="component" value="Unassembled WGS sequence"/>
</dbReference>
<dbReference type="STRING" id="86105.NF27_EY01830"/>
<evidence type="ECO:0000313" key="1">
    <source>
        <dbReference type="EMBL" id="KIE05087.1"/>
    </source>
</evidence>
<dbReference type="Pfam" id="PF00805">
    <property type="entry name" value="Pentapeptide"/>
    <property type="match status" value="1"/>
</dbReference>
<evidence type="ECO:0000313" key="2">
    <source>
        <dbReference type="Proteomes" id="UP000031258"/>
    </source>
</evidence>
<dbReference type="Gene3D" id="2.160.20.80">
    <property type="entry name" value="E3 ubiquitin-protein ligase SopA"/>
    <property type="match status" value="1"/>
</dbReference>
<accession>A0A0C1MSQ0</accession>
<keyword evidence="2" id="KW-1185">Reference proteome</keyword>
<organism evidence="1 2">
    <name type="scientific">Candidatus Jidaibacter acanthamoebae</name>
    <dbReference type="NCBI Taxonomy" id="86105"/>
    <lineage>
        <taxon>Bacteria</taxon>
        <taxon>Pseudomonadati</taxon>
        <taxon>Pseudomonadota</taxon>
        <taxon>Alphaproteobacteria</taxon>
        <taxon>Rickettsiales</taxon>
        <taxon>Candidatus Midichloriaceae</taxon>
        <taxon>Candidatus Jidaibacter</taxon>
    </lineage>
</organism>
<sequence length="1061" mass="119670">MREIKECFKMRDANLEPLNEINIELEEKRKAWSGIYSAIDYFLEGKNDGLLESAIKAFLPEEKAKKAPAISFGLIFKSLSFAILHPIHAFNLIKLALSSEIAQDPDFLSGLIEKESFTNFTKDLSNKRFIPHIGKYLEQNNYITSSEIRELTPLLREISISKSNKIQSITKNLVEGNLFVWVEKVLDLATTNPELKNFISKNPTLVPRFAKKLIEENEILKSTTKNYKFESRILDILNIVLTKPQEAQTIVYAINNNNYIVLSKKVLELLNDPNMVGMVDHKETSLKELIKKQAQDGLFTNLIVGILEQDKKEVEQGLKLESESISKKAEQFGILAANIFPFVEILPSLVDKPEVLQNVFNDFVEGRFVDMSANLASLVNENKEIKDYLTKNSELIAKVLDKVFQNAEELKEYGLKGSLYELVPHLLNHSGKLIGIIDIYQDDKITDQQKYLSIAKNLLEITKNDENVRKYFAEKSEIIVGVLDQVLPKVEVLNEYGLKGNLYELVPHLLNHSGKLIGIIDIYQDDKITDQQKYLSIAKNLLEITKNDENVRKYFAEKSEIIVGVLDQVLPKVEVLNDYGLKGSLYELVPHLLNHSDKLVEIIDAYGEGKSIKALRVLREIIKNDLSIREELKAQFEVNRDNIIDLVTERLERSERIPQVIKGRKAGELVVNIAEGAIQVADKIAADIENTIEGVKKQKKFDQAMENKIEQTGEDKKPEQQVKYDDILIDGRDLSGRDFINTSFDKSVIVNTSFNDSKFTNTSFKGTTLENVSFKGAVIDAATLKTMVESLKLGGDLNLGGAKLIGDFSGIDLRGISLADVDLSEAELPDEKSISDVIKANLMEGLKKNMLPHNKSLGEYLIQKFEHEEIDVNFELDPDYIYHVADYKENINLLASEIYRNLDNPKVIELIIVSDMIADKITQNLFGEGENRGVDGYNIRLMMKEVIKELSGQSINVENLIETKEGELKLSSKSEKIVGEVIFNSWGKGNATGLSKIFYDASKYTGAGLVSGGIYLPEEAFNEQLENAVKDQLNKGLGIEITKSHQDRYSESNNKNISLSL</sequence>
<proteinExistence type="predicted"/>
<protein>
    <submittedName>
        <fullName evidence="1">Uncharacterized protein</fullName>
    </submittedName>
</protein>
<dbReference type="EMBL" id="JSWE01000124">
    <property type="protein sequence ID" value="KIE05087.1"/>
    <property type="molecule type" value="Genomic_DNA"/>
</dbReference>
<dbReference type="InterPro" id="IPR001646">
    <property type="entry name" value="5peptide_repeat"/>
</dbReference>
<name>A0A0C1MSQ0_9RICK</name>
<gene>
    <name evidence="1" type="ORF">NF27_EY01830</name>
</gene>
<comment type="caution">
    <text evidence="1">The sequence shown here is derived from an EMBL/GenBank/DDBJ whole genome shotgun (WGS) entry which is preliminary data.</text>
</comment>
<reference evidence="1 2" key="1">
    <citation type="submission" date="2014-11" db="EMBL/GenBank/DDBJ databases">
        <title>A Rickettsiales Symbiont of Amoebae With Ancient Features.</title>
        <authorList>
            <person name="Schulz F."/>
            <person name="Martijn J."/>
            <person name="Wascher F."/>
            <person name="Kostanjsek R."/>
            <person name="Ettema T.J."/>
            <person name="Horn M."/>
        </authorList>
    </citation>
    <scope>NUCLEOTIDE SEQUENCE [LARGE SCALE GENOMIC DNA]</scope>
    <source>
        <strain evidence="1 2">UWC36</strain>
    </source>
</reference>